<dbReference type="SUPFAM" id="SSF90123">
    <property type="entry name" value="ABC transporter transmembrane region"/>
    <property type="match status" value="1"/>
</dbReference>
<dbReference type="Pfam" id="PF00664">
    <property type="entry name" value="ABC_membrane"/>
    <property type="match status" value="1"/>
</dbReference>
<keyword evidence="5 8" id="KW-1133">Transmembrane helix</keyword>
<name>A0A426ZTT7_ENSVE</name>
<dbReference type="GO" id="GO:0005524">
    <property type="term" value="F:ATP binding"/>
    <property type="evidence" value="ECO:0007669"/>
    <property type="project" value="InterPro"/>
</dbReference>
<comment type="similarity">
    <text evidence="1">Belongs to the ABC transporter superfamily. ABCB family. Multidrug resistance exporter (TC 3.A.1.201) subfamily.</text>
</comment>
<dbReference type="InterPro" id="IPR011527">
    <property type="entry name" value="ABC1_TM_dom"/>
</dbReference>
<dbReference type="Pfam" id="PF00005">
    <property type="entry name" value="ABC_tran"/>
    <property type="match status" value="1"/>
</dbReference>
<dbReference type="InterPro" id="IPR036640">
    <property type="entry name" value="ABC1_TM_sf"/>
</dbReference>
<proteinExistence type="inferred from homology"/>
<dbReference type="EMBL" id="AMZH03005039">
    <property type="protein sequence ID" value="RRT67462.1"/>
    <property type="molecule type" value="Genomic_DNA"/>
</dbReference>
<dbReference type="AlphaFoldDB" id="A0A426ZTT7"/>
<dbReference type="PANTHER" id="PTHR45136:SF2">
    <property type="entry name" value="ABC TRANSPORTER DOMAIN-CONTAINING PROTEIN"/>
    <property type="match status" value="1"/>
</dbReference>
<keyword evidence="2" id="KW-0813">Transport</keyword>
<keyword evidence="6 8" id="KW-0472">Membrane</keyword>
<evidence type="ECO:0000313" key="10">
    <source>
        <dbReference type="EMBL" id="RRT67462.1"/>
    </source>
</evidence>
<evidence type="ECO:0000313" key="11">
    <source>
        <dbReference type="Proteomes" id="UP000287651"/>
    </source>
</evidence>
<evidence type="ECO:0000256" key="8">
    <source>
        <dbReference type="SAM" id="Phobius"/>
    </source>
</evidence>
<feature type="domain" description="ABC transmembrane type-1" evidence="9">
    <location>
        <begin position="44"/>
        <end position="243"/>
    </location>
</feature>
<evidence type="ECO:0000256" key="5">
    <source>
        <dbReference type="ARBA" id="ARBA00022989"/>
    </source>
</evidence>
<evidence type="ECO:0000256" key="1">
    <source>
        <dbReference type="ARBA" id="ARBA00007577"/>
    </source>
</evidence>
<gene>
    <name evidence="10" type="ORF">B296_00015550</name>
</gene>
<keyword evidence="3 8" id="KW-0812">Transmembrane</keyword>
<keyword evidence="4" id="KW-0677">Repeat</keyword>
<keyword evidence="7" id="KW-0325">Glycoprotein</keyword>
<dbReference type="CDD" id="cd18577">
    <property type="entry name" value="ABC_6TM_Pgp_ABCB1_D1_like"/>
    <property type="match status" value="1"/>
</dbReference>
<evidence type="ECO:0000256" key="3">
    <source>
        <dbReference type="ARBA" id="ARBA00022692"/>
    </source>
</evidence>
<feature type="transmembrane region" description="Helical" evidence="8">
    <location>
        <begin position="183"/>
        <end position="203"/>
    </location>
</feature>
<evidence type="ECO:0000256" key="7">
    <source>
        <dbReference type="ARBA" id="ARBA00023180"/>
    </source>
</evidence>
<dbReference type="SUPFAM" id="SSF52540">
    <property type="entry name" value="P-loop containing nucleoside triphosphate hydrolases"/>
    <property type="match status" value="1"/>
</dbReference>
<accession>A0A426ZTT7</accession>
<dbReference type="Gene3D" id="3.40.50.300">
    <property type="entry name" value="P-loop containing nucleotide triphosphate hydrolases"/>
    <property type="match status" value="1"/>
</dbReference>
<dbReference type="InterPro" id="IPR027417">
    <property type="entry name" value="P-loop_NTPase"/>
</dbReference>
<dbReference type="PROSITE" id="PS50929">
    <property type="entry name" value="ABC_TM1F"/>
    <property type="match status" value="1"/>
</dbReference>
<protein>
    <recommendedName>
        <fullName evidence="9">ABC transmembrane type-1 domain-containing protein</fullName>
    </recommendedName>
</protein>
<feature type="transmembrane region" description="Helical" evidence="8">
    <location>
        <begin position="108"/>
        <end position="127"/>
    </location>
</feature>
<feature type="transmembrane region" description="Helical" evidence="8">
    <location>
        <begin position="415"/>
        <end position="436"/>
    </location>
</feature>
<dbReference type="InterPro" id="IPR003439">
    <property type="entry name" value="ABC_transporter-like_ATP-bd"/>
</dbReference>
<feature type="transmembrane region" description="Helical" evidence="8">
    <location>
        <begin position="80"/>
        <end position="102"/>
    </location>
</feature>
<evidence type="ECO:0000256" key="2">
    <source>
        <dbReference type="ARBA" id="ARBA00022448"/>
    </source>
</evidence>
<dbReference type="Gene3D" id="1.20.1560.10">
    <property type="entry name" value="ABC transporter type 1, transmembrane domain"/>
    <property type="match status" value="1"/>
</dbReference>
<dbReference type="GO" id="GO:0140359">
    <property type="term" value="F:ABC-type transporter activity"/>
    <property type="evidence" value="ECO:0007669"/>
    <property type="project" value="InterPro"/>
</dbReference>
<reference evidence="10 11" key="1">
    <citation type="journal article" date="2014" name="Agronomy (Basel)">
        <title>A Draft Genome Sequence for Ensete ventricosum, the Drought-Tolerant Tree Against Hunger.</title>
        <authorList>
            <person name="Harrison J."/>
            <person name="Moore K.A."/>
            <person name="Paszkiewicz K."/>
            <person name="Jones T."/>
            <person name="Grant M."/>
            <person name="Ambacheew D."/>
            <person name="Muzemil S."/>
            <person name="Studholme D.J."/>
        </authorList>
    </citation>
    <scope>NUCLEOTIDE SEQUENCE [LARGE SCALE GENOMIC DNA]</scope>
</reference>
<dbReference type="GO" id="GO:0016020">
    <property type="term" value="C:membrane"/>
    <property type="evidence" value="ECO:0007669"/>
    <property type="project" value="InterPro"/>
</dbReference>
<organism evidence="10 11">
    <name type="scientific">Ensete ventricosum</name>
    <name type="common">Abyssinian banana</name>
    <name type="synonym">Musa ensete</name>
    <dbReference type="NCBI Taxonomy" id="4639"/>
    <lineage>
        <taxon>Eukaryota</taxon>
        <taxon>Viridiplantae</taxon>
        <taxon>Streptophyta</taxon>
        <taxon>Embryophyta</taxon>
        <taxon>Tracheophyta</taxon>
        <taxon>Spermatophyta</taxon>
        <taxon>Magnoliopsida</taxon>
        <taxon>Liliopsida</taxon>
        <taxon>Zingiberales</taxon>
        <taxon>Musaceae</taxon>
        <taxon>Ensete</taxon>
    </lineage>
</organism>
<sequence>MGFIGAVGDGLSMPTMLYMTSKIFNNFGNGPFALSVFTDTIDKDIAYFDLNAGSGTEVITSVSSDSLVVQDVLSEKVPNFIMNGATFLGSYVVGFFLIWRLALVACPTVVLLIIPGLMYGRILMGLARKMREQYNKAGTVVEQSVSSIRTVYSFAAEDFTMAKFSAALDDSIKLGLRQGLAKGLAIGSNGITFAIWAFMVWYGSRLVMYHGEKGGTVFAVGASIIVGGLSLGSGLSNVKYFSEASSAGERIMAVIMRVPSIDSGSTEGEVLESVSGDVEFRRVEFAYPSRPDNFIFREFNLKVPAGKTVALVGGSGSGKSTVVALLERFYDPLGGGILLDGVDIRKLQLKWLRSRMGLVSQEPALFATSIKENILFGKEDATMDEVVAAAKAANAHNFISQLPQGYDTQVDHFHLLFFLSSLGIPVCEVLLLPLLLKTIINGSSW</sequence>
<evidence type="ECO:0000259" key="9">
    <source>
        <dbReference type="PROSITE" id="PS50929"/>
    </source>
</evidence>
<evidence type="ECO:0000256" key="6">
    <source>
        <dbReference type="ARBA" id="ARBA00023136"/>
    </source>
</evidence>
<evidence type="ECO:0000256" key="4">
    <source>
        <dbReference type="ARBA" id="ARBA00022737"/>
    </source>
</evidence>
<dbReference type="GO" id="GO:0016887">
    <property type="term" value="F:ATP hydrolysis activity"/>
    <property type="evidence" value="ECO:0007669"/>
    <property type="project" value="InterPro"/>
</dbReference>
<feature type="transmembrane region" description="Helical" evidence="8">
    <location>
        <begin position="215"/>
        <end position="235"/>
    </location>
</feature>
<dbReference type="Proteomes" id="UP000287651">
    <property type="component" value="Unassembled WGS sequence"/>
</dbReference>
<comment type="caution">
    <text evidence="10">The sequence shown here is derived from an EMBL/GenBank/DDBJ whole genome shotgun (WGS) entry which is preliminary data.</text>
</comment>
<dbReference type="PANTHER" id="PTHR45136">
    <property type="entry name" value="ABC TRANSPORTER DOMAIN-CONTAINING PROTEIN"/>
    <property type="match status" value="1"/>
</dbReference>